<evidence type="ECO:0000256" key="6">
    <source>
        <dbReference type="ARBA" id="ARBA00022989"/>
    </source>
</evidence>
<evidence type="ECO:0000256" key="7">
    <source>
        <dbReference type="ARBA" id="ARBA00023136"/>
    </source>
</evidence>
<dbReference type="Proteomes" id="UP000473278">
    <property type="component" value="Unassembled WGS sequence"/>
</dbReference>
<evidence type="ECO:0000313" key="12">
    <source>
        <dbReference type="Proteomes" id="UP000473278"/>
    </source>
</evidence>
<dbReference type="PANTHER" id="PTHR35851">
    <property type="entry name" value="CELL DIVISION PROTEIN FTSQ"/>
    <property type="match status" value="1"/>
</dbReference>
<dbReference type="Pfam" id="PF08478">
    <property type="entry name" value="POTRA_1"/>
    <property type="match status" value="1"/>
</dbReference>
<comment type="subcellular location">
    <subcellularLocation>
        <location evidence="1">Membrane</location>
    </subcellularLocation>
</comment>
<protein>
    <submittedName>
        <fullName evidence="11">FtsQ-type POTRA domain-containing protein</fullName>
    </submittedName>
</protein>
<dbReference type="AlphaFoldDB" id="A0A6M1T4Z9"/>
<dbReference type="RefSeq" id="WP_165138713.1">
    <property type="nucleotide sequence ID" value="NZ_JAALLT010000001.1"/>
</dbReference>
<accession>A0A6M1T4Z9</accession>
<dbReference type="InterPro" id="IPR005548">
    <property type="entry name" value="Cell_div_FtsQ/DivIB_C"/>
</dbReference>
<keyword evidence="5 9" id="KW-0812">Transmembrane</keyword>
<dbReference type="Gene3D" id="3.40.50.11690">
    <property type="entry name" value="Cell division protein FtsQ/DivIB"/>
    <property type="match status" value="1"/>
</dbReference>
<dbReference type="PROSITE" id="PS51779">
    <property type="entry name" value="POTRA"/>
    <property type="match status" value="1"/>
</dbReference>
<evidence type="ECO:0000256" key="3">
    <source>
        <dbReference type="ARBA" id="ARBA00022519"/>
    </source>
</evidence>
<keyword evidence="4" id="KW-0132">Cell division</keyword>
<evidence type="ECO:0000256" key="5">
    <source>
        <dbReference type="ARBA" id="ARBA00022692"/>
    </source>
</evidence>
<keyword evidence="2" id="KW-1003">Cell membrane</keyword>
<feature type="transmembrane region" description="Helical" evidence="9">
    <location>
        <begin position="21"/>
        <end position="42"/>
    </location>
</feature>
<evidence type="ECO:0000256" key="1">
    <source>
        <dbReference type="ARBA" id="ARBA00004370"/>
    </source>
</evidence>
<evidence type="ECO:0000259" key="10">
    <source>
        <dbReference type="PROSITE" id="PS51779"/>
    </source>
</evidence>
<dbReference type="InterPro" id="IPR034746">
    <property type="entry name" value="POTRA"/>
</dbReference>
<dbReference type="Gene3D" id="3.10.20.310">
    <property type="entry name" value="membrane protein fhac"/>
    <property type="match status" value="1"/>
</dbReference>
<keyword evidence="12" id="KW-1185">Reference proteome</keyword>
<name>A0A6M1T4Z9_9BACT</name>
<evidence type="ECO:0000313" key="11">
    <source>
        <dbReference type="EMBL" id="NGP75423.1"/>
    </source>
</evidence>
<evidence type="ECO:0000256" key="8">
    <source>
        <dbReference type="ARBA" id="ARBA00023306"/>
    </source>
</evidence>
<dbReference type="GO" id="GO:0016020">
    <property type="term" value="C:membrane"/>
    <property type="evidence" value="ECO:0007669"/>
    <property type="project" value="UniProtKB-SubCell"/>
</dbReference>
<gene>
    <name evidence="11" type="ORF">G3570_02175</name>
</gene>
<dbReference type="GO" id="GO:0090529">
    <property type="term" value="P:cell septum assembly"/>
    <property type="evidence" value="ECO:0007669"/>
    <property type="project" value="InterPro"/>
</dbReference>
<dbReference type="InterPro" id="IPR026579">
    <property type="entry name" value="FtsQ"/>
</dbReference>
<dbReference type="InterPro" id="IPR013685">
    <property type="entry name" value="POTRA_FtsQ_type"/>
</dbReference>
<dbReference type="EMBL" id="JAALLT010000001">
    <property type="protein sequence ID" value="NGP75423.1"/>
    <property type="molecule type" value="Genomic_DNA"/>
</dbReference>
<keyword evidence="6 9" id="KW-1133">Transmembrane helix</keyword>
<keyword evidence="8" id="KW-0131">Cell cycle</keyword>
<organism evidence="11 12">
    <name type="scientific">Halalkalibaculum roseum</name>
    <dbReference type="NCBI Taxonomy" id="2709311"/>
    <lineage>
        <taxon>Bacteria</taxon>
        <taxon>Pseudomonadati</taxon>
        <taxon>Balneolota</taxon>
        <taxon>Balneolia</taxon>
        <taxon>Balneolales</taxon>
        <taxon>Balneolaceae</taxon>
        <taxon>Halalkalibaculum</taxon>
    </lineage>
</organism>
<evidence type="ECO:0000256" key="9">
    <source>
        <dbReference type="SAM" id="Phobius"/>
    </source>
</evidence>
<evidence type="ECO:0000256" key="2">
    <source>
        <dbReference type="ARBA" id="ARBA00022475"/>
    </source>
</evidence>
<dbReference type="Pfam" id="PF03799">
    <property type="entry name" value="FtsQ_DivIB_C"/>
    <property type="match status" value="1"/>
</dbReference>
<reference evidence="11 12" key="1">
    <citation type="submission" date="2020-02" db="EMBL/GenBank/DDBJ databases">
        <title>Balneolaceae bacterium YR4-1, complete genome.</title>
        <authorList>
            <person name="Li Y."/>
            <person name="Wu S."/>
        </authorList>
    </citation>
    <scope>NUCLEOTIDE SEQUENCE [LARGE SCALE GENOMIC DNA]</scope>
    <source>
        <strain evidence="11 12">YR4-1</strain>
    </source>
</reference>
<keyword evidence="3" id="KW-0997">Cell inner membrane</keyword>
<sequence>MSEKNPHNENRSKASVKSFNAIPWVAGAVLILGLAIIGGIYWDRNMTVKDVQFEGHYFVTQEELQKSVDIPTGVKPDSLDFISIIEKVERIPYVKQADVQVEPSGNLVIEITERQPIALLADGNDKIYVDRDGLRLKLILGKAVDVPILYGFKAGPMKDTLKSKAFLSTRDFLLEMERQNVSNATISEVAWTRDEGIVALTHENGVKLVFGKNDFKTRLRNWEAFYGEVIKTKGIAGMRAIDLRFRGQIITQES</sequence>
<evidence type="ECO:0000256" key="4">
    <source>
        <dbReference type="ARBA" id="ARBA00022618"/>
    </source>
</evidence>
<proteinExistence type="predicted"/>
<keyword evidence="7 9" id="KW-0472">Membrane</keyword>
<feature type="domain" description="POTRA" evidence="10">
    <location>
        <begin position="46"/>
        <end position="114"/>
    </location>
</feature>
<dbReference type="InterPro" id="IPR045335">
    <property type="entry name" value="FtsQ_C_sf"/>
</dbReference>
<comment type="caution">
    <text evidence="11">The sequence shown here is derived from an EMBL/GenBank/DDBJ whole genome shotgun (WGS) entry which is preliminary data.</text>
</comment>
<dbReference type="PANTHER" id="PTHR35851:SF1">
    <property type="entry name" value="CELL DIVISION PROTEIN FTSQ"/>
    <property type="match status" value="1"/>
</dbReference>